<protein>
    <recommendedName>
        <fullName evidence="3">Phytanoyl-CoA dioxygenase</fullName>
    </recommendedName>
</protein>
<evidence type="ECO:0000313" key="1">
    <source>
        <dbReference type="EMBL" id="KAK3266093.1"/>
    </source>
</evidence>
<comment type="caution">
    <text evidence="1">The sequence shown here is derived from an EMBL/GenBank/DDBJ whole genome shotgun (WGS) entry which is preliminary data.</text>
</comment>
<sequence length="359" mass="39495">MEGKYKKDDGLGPVEVFRRNGDLIFLFAGQEQVAQDVNEKGFSITWPEWGPARFELQGTVLLEKGEHAWRPTNNIIPSKKSKLKPLPHPIDAYVGPNSVSNLRFFRDYGFNIVAGAIPRRYAEEAIQWVSQVVDPVGATWQTSATAEPAIVDLLYKTKLWDLVRELLGDDAVPPKFAQVAVKLPEGNSSAPGAPDAFPPDYHIDGMHTADNNVASGAVENFSILVGVALTSTPLPCTGNLGVFPGSHTALAEAFRRHPRGVAAMADDVGTSVQQRMEQYLDVARLPDPPTALCTEAGDGVLLHYQTVHFVQPNHSSSPRINVYFRIWSGARLHHQVLQKSRPEAMSNCWLEFPGIQDIL</sequence>
<reference evidence="1 2" key="1">
    <citation type="journal article" date="2015" name="Genome Biol. Evol.">
        <title>Comparative Genomics of a Bacterivorous Green Alga Reveals Evolutionary Causalities and Consequences of Phago-Mixotrophic Mode of Nutrition.</title>
        <authorList>
            <person name="Burns J.A."/>
            <person name="Paasch A."/>
            <person name="Narechania A."/>
            <person name="Kim E."/>
        </authorList>
    </citation>
    <scope>NUCLEOTIDE SEQUENCE [LARGE SCALE GENOMIC DNA]</scope>
    <source>
        <strain evidence="1 2">PLY_AMNH</strain>
    </source>
</reference>
<evidence type="ECO:0000313" key="2">
    <source>
        <dbReference type="Proteomes" id="UP001190700"/>
    </source>
</evidence>
<dbReference type="SUPFAM" id="SSF51197">
    <property type="entry name" value="Clavaminate synthase-like"/>
    <property type="match status" value="1"/>
</dbReference>
<gene>
    <name evidence="1" type="ORF">CYMTET_25259</name>
</gene>
<evidence type="ECO:0008006" key="3">
    <source>
        <dbReference type="Google" id="ProtNLM"/>
    </source>
</evidence>
<dbReference type="EMBL" id="LGRX02013444">
    <property type="protein sequence ID" value="KAK3266093.1"/>
    <property type="molecule type" value="Genomic_DNA"/>
</dbReference>
<dbReference type="Gene3D" id="2.60.120.620">
    <property type="entry name" value="q2cbj1_9rhob like domain"/>
    <property type="match status" value="1"/>
</dbReference>
<keyword evidence="2" id="KW-1185">Reference proteome</keyword>
<dbReference type="Proteomes" id="UP001190700">
    <property type="component" value="Unassembled WGS sequence"/>
</dbReference>
<proteinExistence type="predicted"/>
<name>A0AAE0FUW6_9CHLO</name>
<organism evidence="1 2">
    <name type="scientific">Cymbomonas tetramitiformis</name>
    <dbReference type="NCBI Taxonomy" id="36881"/>
    <lineage>
        <taxon>Eukaryota</taxon>
        <taxon>Viridiplantae</taxon>
        <taxon>Chlorophyta</taxon>
        <taxon>Pyramimonadophyceae</taxon>
        <taxon>Pyramimonadales</taxon>
        <taxon>Pyramimonadaceae</taxon>
        <taxon>Cymbomonas</taxon>
    </lineage>
</organism>
<accession>A0AAE0FUW6</accession>
<dbReference type="AlphaFoldDB" id="A0AAE0FUW6"/>